<evidence type="ECO:0000313" key="3">
    <source>
        <dbReference type="EMBL" id="AMX01011.1"/>
    </source>
</evidence>
<keyword evidence="4" id="KW-1185">Reference proteome</keyword>
<evidence type="ECO:0000256" key="1">
    <source>
        <dbReference type="ARBA" id="ARBA00022801"/>
    </source>
</evidence>
<dbReference type="CDD" id="cd03443">
    <property type="entry name" value="PaaI_thioesterase"/>
    <property type="match status" value="1"/>
</dbReference>
<dbReference type="GO" id="GO:0016289">
    <property type="term" value="F:acyl-CoA hydrolase activity"/>
    <property type="evidence" value="ECO:0007669"/>
    <property type="project" value="UniProtKB-ARBA"/>
</dbReference>
<keyword evidence="1" id="KW-0378">Hydrolase</keyword>
<name>A0A143HHP6_9BACL</name>
<dbReference type="KEGG" id="rst:ATY39_04550"/>
<protein>
    <submittedName>
        <fullName evidence="3">Thioesterase</fullName>
    </submittedName>
</protein>
<organism evidence="3 4">
    <name type="scientific">Rummeliibacillus stabekisii</name>
    <dbReference type="NCBI Taxonomy" id="241244"/>
    <lineage>
        <taxon>Bacteria</taxon>
        <taxon>Bacillati</taxon>
        <taxon>Bacillota</taxon>
        <taxon>Bacilli</taxon>
        <taxon>Bacillales</taxon>
        <taxon>Caryophanaceae</taxon>
        <taxon>Rummeliibacillus</taxon>
    </lineage>
</organism>
<dbReference type="Proteomes" id="UP000076021">
    <property type="component" value="Chromosome"/>
</dbReference>
<dbReference type="STRING" id="241244.ATY39_04550"/>
<proteinExistence type="predicted"/>
<dbReference type="Gene3D" id="3.10.129.10">
    <property type="entry name" value="Hotdog Thioesterase"/>
    <property type="match status" value="1"/>
</dbReference>
<dbReference type="EMBL" id="CP014806">
    <property type="protein sequence ID" value="AMX01011.1"/>
    <property type="molecule type" value="Genomic_DNA"/>
</dbReference>
<accession>A0A143HHP6</accession>
<dbReference type="SUPFAM" id="SSF54637">
    <property type="entry name" value="Thioesterase/thiol ester dehydrase-isomerase"/>
    <property type="match status" value="1"/>
</dbReference>
<evidence type="ECO:0000259" key="2">
    <source>
        <dbReference type="Pfam" id="PF03061"/>
    </source>
</evidence>
<dbReference type="Pfam" id="PF03061">
    <property type="entry name" value="4HBT"/>
    <property type="match status" value="1"/>
</dbReference>
<dbReference type="InterPro" id="IPR006683">
    <property type="entry name" value="Thioestr_dom"/>
</dbReference>
<dbReference type="AlphaFoldDB" id="A0A143HHP6"/>
<reference evidence="4" key="2">
    <citation type="submission" date="2016-03" db="EMBL/GenBank/DDBJ databases">
        <authorList>
            <person name="Ploux O."/>
        </authorList>
    </citation>
    <scope>NUCLEOTIDE SEQUENCE [LARGE SCALE GENOMIC DNA]</scope>
    <source>
        <strain evidence="4">PP9</strain>
    </source>
</reference>
<evidence type="ECO:0000313" key="4">
    <source>
        <dbReference type="Proteomes" id="UP000076021"/>
    </source>
</evidence>
<feature type="domain" description="Thioesterase" evidence="2">
    <location>
        <begin position="48"/>
        <end position="122"/>
    </location>
</feature>
<dbReference type="InterPro" id="IPR003736">
    <property type="entry name" value="PAAI_dom"/>
</dbReference>
<dbReference type="InterPro" id="IPR029069">
    <property type="entry name" value="HotDog_dom_sf"/>
</dbReference>
<gene>
    <name evidence="3" type="ORF">ATY39_04550</name>
</gene>
<reference evidence="3 4" key="1">
    <citation type="journal article" date="2016" name="Genome Announc.">
        <title>Whole-Genome Sequence of Rummeliibacillus stabekisii Strain PP9 Isolated from Antarctic Soil.</title>
        <authorList>
            <person name="da Mota F.F."/>
            <person name="Vollu R.E."/>
            <person name="Jurelevicius D."/>
            <person name="Seldin L."/>
        </authorList>
    </citation>
    <scope>NUCLEOTIDE SEQUENCE [LARGE SCALE GENOMIC DNA]</scope>
    <source>
        <strain evidence="3 4">PP9</strain>
    </source>
</reference>
<dbReference type="NCBIfam" id="TIGR00369">
    <property type="entry name" value="unchar_dom_1"/>
    <property type="match status" value="1"/>
</dbReference>
<sequence length="133" mass="14545">MENFKDVVLKKIPSPNCDQTLQIEPVLSEDGWAKAIWTIDEKFVNGIGVTMGGFVAAATDTMMAYAIATELKPGQSFTTIDLHTTFFRPVVPGIAEVVAKVERKGNRTAYLTAEVVQNDKKCCNSTSSIMILD</sequence>